<organism evidence="5 6">
    <name type="scientific">Paenibacillus shirakamiensis</name>
    <dbReference type="NCBI Taxonomy" id="1265935"/>
    <lineage>
        <taxon>Bacteria</taxon>
        <taxon>Bacillati</taxon>
        <taxon>Bacillota</taxon>
        <taxon>Bacilli</taxon>
        <taxon>Bacillales</taxon>
        <taxon>Paenibacillaceae</taxon>
        <taxon>Paenibacillus</taxon>
    </lineage>
</organism>
<evidence type="ECO:0000256" key="2">
    <source>
        <dbReference type="ARBA" id="ARBA00023125"/>
    </source>
</evidence>
<sequence length="240" mass="27687">MDLLQSHAPLYYQLKHYIKDKINRQEWLVGTAIPSERQLEKAFSLSRTPVRQALGELVHEGILERRHGKGTFVAERKITQTTTSLIGLLENLQRKQLQPIVKVHDHRITAAPQVVTESLHLLAETPMIRVQRQILVEEICVIFDENYFHVNLEDYMTIENLKHHTVFELLEKNGIEIQKGSQRYSATLLNPSIAELMDLPIGSPALLVSTLLFNTRGIPLQYSISYCHPEHYEHEILLSR</sequence>
<gene>
    <name evidence="5" type="ORF">J2Z69_001661</name>
</gene>
<proteinExistence type="predicted"/>
<feature type="domain" description="HTH gntR-type" evidence="4">
    <location>
        <begin position="8"/>
        <end position="76"/>
    </location>
</feature>
<dbReference type="Gene3D" id="3.40.1410.10">
    <property type="entry name" value="Chorismate lyase-like"/>
    <property type="match status" value="1"/>
</dbReference>
<dbReference type="Proteomes" id="UP001519288">
    <property type="component" value="Unassembled WGS sequence"/>
</dbReference>
<evidence type="ECO:0000313" key="5">
    <source>
        <dbReference type="EMBL" id="MBP2000630.1"/>
    </source>
</evidence>
<dbReference type="PROSITE" id="PS50949">
    <property type="entry name" value="HTH_GNTR"/>
    <property type="match status" value="1"/>
</dbReference>
<accession>A0ABS4JFZ7</accession>
<dbReference type="InterPro" id="IPR036388">
    <property type="entry name" value="WH-like_DNA-bd_sf"/>
</dbReference>
<evidence type="ECO:0000256" key="1">
    <source>
        <dbReference type="ARBA" id="ARBA00023015"/>
    </source>
</evidence>
<comment type="caution">
    <text evidence="5">The sequence shown here is derived from an EMBL/GenBank/DDBJ whole genome shotgun (WGS) entry which is preliminary data.</text>
</comment>
<dbReference type="EMBL" id="JAGGLD010000002">
    <property type="protein sequence ID" value="MBP2000630.1"/>
    <property type="molecule type" value="Genomic_DNA"/>
</dbReference>
<dbReference type="PANTHER" id="PTHR44846">
    <property type="entry name" value="MANNOSYL-D-GLYCERATE TRANSPORT/METABOLISM SYSTEM REPRESSOR MNGR-RELATED"/>
    <property type="match status" value="1"/>
</dbReference>
<dbReference type="InterPro" id="IPR000524">
    <property type="entry name" value="Tscrpt_reg_HTH_GntR"/>
</dbReference>
<dbReference type="PANTHER" id="PTHR44846:SF1">
    <property type="entry name" value="MANNOSYL-D-GLYCERATE TRANSPORT_METABOLISM SYSTEM REPRESSOR MNGR-RELATED"/>
    <property type="match status" value="1"/>
</dbReference>
<dbReference type="Gene3D" id="1.10.10.10">
    <property type="entry name" value="Winged helix-like DNA-binding domain superfamily/Winged helix DNA-binding domain"/>
    <property type="match status" value="1"/>
</dbReference>
<dbReference type="InterPro" id="IPR036390">
    <property type="entry name" value="WH_DNA-bd_sf"/>
</dbReference>
<dbReference type="CDD" id="cd07377">
    <property type="entry name" value="WHTH_GntR"/>
    <property type="match status" value="1"/>
</dbReference>
<dbReference type="SUPFAM" id="SSF64288">
    <property type="entry name" value="Chorismate lyase-like"/>
    <property type="match status" value="1"/>
</dbReference>
<dbReference type="SMART" id="SM00866">
    <property type="entry name" value="UTRA"/>
    <property type="match status" value="1"/>
</dbReference>
<dbReference type="PRINTS" id="PR00035">
    <property type="entry name" value="HTHGNTR"/>
</dbReference>
<keyword evidence="3" id="KW-0804">Transcription</keyword>
<dbReference type="RefSeq" id="WP_209860972.1">
    <property type="nucleotide sequence ID" value="NZ_JAGGLD010000002.1"/>
</dbReference>
<keyword evidence="6" id="KW-1185">Reference proteome</keyword>
<protein>
    <submittedName>
        <fullName evidence="5">GntR family transcriptional regulator</fullName>
    </submittedName>
</protein>
<dbReference type="Pfam" id="PF00392">
    <property type="entry name" value="GntR"/>
    <property type="match status" value="1"/>
</dbReference>
<dbReference type="InterPro" id="IPR028978">
    <property type="entry name" value="Chorismate_lyase_/UTRA_dom_sf"/>
</dbReference>
<keyword evidence="2" id="KW-0238">DNA-binding</keyword>
<dbReference type="Pfam" id="PF07702">
    <property type="entry name" value="UTRA"/>
    <property type="match status" value="1"/>
</dbReference>
<reference evidence="5 6" key="1">
    <citation type="submission" date="2021-03" db="EMBL/GenBank/DDBJ databases">
        <title>Genomic Encyclopedia of Type Strains, Phase IV (KMG-IV): sequencing the most valuable type-strain genomes for metagenomic binning, comparative biology and taxonomic classification.</title>
        <authorList>
            <person name="Goeker M."/>
        </authorList>
    </citation>
    <scope>NUCLEOTIDE SEQUENCE [LARGE SCALE GENOMIC DNA]</scope>
    <source>
        <strain evidence="5 6">DSM 26806</strain>
    </source>
</reference>
<dbReference type="InterPro" id="IPR011663">
    <property type="entry name" value="UTRA"/>
</dbReference>
<evidence type="ECO:0000256" key="3">
    <source>
        <dbReference type="ARBA" id="ARBA00023163"/>
    </source>
</evidence>
<dbReference type="SMART" id="SM00345">
    <property type="entry name" value="HTH_GNTR"/>
    <property type="match status" value="1"/>
</dbReference>
<evidence type="ECO:0000313" key="6">
    <source>
        <dbReference type="Proteomes" id="UP001519288"/>
    </source>
</evidence>
<name>A0ABS4JFZ7_9BACL</name>
<evidence type="ECO:0000259" key="4">
    <source>
        <dbReference type="PROSITE" id="PS50949"/>
    </source>
</evidence>
<keyword evidence="1" id="KW-0805">Transcription regulation</keyword>
<dbReference type="SUPFAM" id="SSF46785">
    <property type="entry name" value="Winged helix' DNA-binding domain"/>
    <property type="match status" value="1"/>
</dbReference>
<dbReference type="InterPro" id="IPR050679">
    <property type="entry name" value="Bact_HTH_transcr_reg"/>
</dbReference>